<gene>
    <name evidence="2" type="ORF">g.153537</name>
</gene>
<dbReference type="GO" id="GO:0046983">
    <property type="term" value="F:protein dimerization activity"/>
    <property type="evidence" value="ECO:0007669"/>
    <property type="project" value="InterPro"/>
</dbReference>
<dbReference type="Pfam" id="PF05699">
    <property type="entry name" value="Dimer_Tnp_hAT"/>
    <property type="match status" value="1"/>
</dbReference>
<evidence type="ECO:0000259" key="1">
    <source>
        <dbReference type="Pfam" id="PF05699"/>
    </source>
</evidence>
<proteinExistence type="predicted"/>
<dbReference type="InterPro" id="IPR008906">
    <property type="entry name" value="HATC_C_dom"/>
</dbReference>
<name>A0A2S2PWR3_9HEMI</name>
<protein>
    <recommendedName>
        <fullName evidence="1">HAT C-terminal dimerisation domain-containing protein</fullName>
    </recommendedName>
</protein>
<accession>A0A2S2PWR3</accession>
<evidence type="ECO:0000313" key="2">
    <source>
        <dbReference type="EMBL" id="MBY69823.1"/>
    </source>
</evidence>
<dbReference type="AlphaFoldDB" id="A0A2S2PWR3"/>
<organism evidence="2">
    <name type="scientific">Sipha flava</name>
    <name type="common">yellow sugarcane aphid</name>
    <dbReference type="NCBI Taxonomy" id="143950"/>
    <lineage>
        <taxon>Eukaryota</taxon>
        <taxon>Metazoa</taxon>
        <taxon>Ecdysozoa</taxon>
        <taxon>Arthropoda</taxon>
        <taxon>Hexapoda</taxon>
        <taxon>Insecta</taxon>
        <taxon>Pterygota</taxon>
        <taxon>Neoptera</taxon>
        <taxon>Paraneoptera</taxon>
        <taxon>Hemiptera</taxon>
        <taxon>Sternorrhyncha</taxon>
        <taxon>Aphidomorpha</taxon>
        <taxon>Aphidoidea</taxon>
        <taxon>Aphididae</taxon>
        <taxon>Sipha</taxon>
    </lineage>
</organism>
<dbReference type="InterPro" id="IPR012337">
    <property type="entry name" value="RNaseH-like_sf"/>
</dbReference>
<sequence>MFSNFNLKNKIVEYDDAIKSVNLLGLKNIEEDRLYDEVKNVQGVWAELSKMKLTSDLMWVELFKKNDFTELPKIIGKIFSIPISNAFVERVFSLMGNLWSDERNRLSVEMVKSELCVKLNYNMNCQEFLYFLKNPEHEKLLKCATNNVKYDFKFK</sequence>
<dbReference type="EMBL" id="GGMS01000620">
    <property type="protein sequence ID" value="MBY69823.1"/>
    <property type="molecule type" value="Transcribed_RNA"/>
</dbReference>
<dbReference type="SUPFAM" id="SSF53098">
    <property type="entry name" value="Ribonuclease H-like"/>
    <property type="match status" value="1"/>
</dbReference>
<reference evidence="2" key="1">
    <citation type="submission" date="2018-04" db="EMBL/GenBank/DDBJ databases">
        <title>Transcriptome assembly of Sipha flava.</title>
        <authorList>
            <person name="Scully E.D."/>
            <person name="Geib S.M."/>
            <person name="Palmer N.A."/>
            <person name="Koch K."/>
            <person name="Bradshaw J."/>
            <person name="Heng-Moss T."/>
            <person name="Sarath G."/>
        </authorList>
    </citation>
    <scope>NUCLEOTIDE SEQUENCE</scope>
</reference>
<feature type="domain" description="HAT C-terminal dimerisation" evidence="1">
    <location>
        <begin position="59"/>
        <end position="120"/>
    </location>
</feature>